<comment type="caution">
    <text evidence="2">The sequence shown here is derived from an EMBL/GenBank/DDBJ whole genome shotgun (WGS) entry which is preliminary data.</text>
</comment>
<dbReference type="Proteomes" id="UP001519295">
    <property type="component" value="Unassembled WGS sequence"/>
</dbReference>
<evidence type="ECO:0000256" key="1">
    <source>
        <dbReference type="SAM" id="MobiDB-lite"/>
    </source>
</evidence>
<organism evidence="2 3">
    <name type="scientific">Pseudonocardia parietis</name>
    <dbReference type="NCBI Taxonomy" id="570936"/>
    <lineage>
        <taxon>Bacteria</taxon>
        <taxon>Bacillati</taxon>
        <taxon>Actinomycetota</taxon>
        <taxon>Actinomycetes</taxon>
        <taxon>Pseudonocardiales</taxon>
        <taxon>Pseudonocardiaceae</taxon>
        <taxon>Pseudonocardia</taxon>
    </lineage>
</organism>
<evidence type="ECO:0000313" key="2">
    <source>
        <dbReference type="EMBL" id="MBP2366378.1"/>
    </source>
</evidence>
<sequence length="90" mass="9668">MLTPPTGLPAVEPTATPQIPQQRTPAEPVAPPPAADPALRLCACGHEEDVHEHYRPGSDCGSCGSRACGSFRPADAERSRNPLARLFRRR</sequence>
<dbReference type="RefSeq" id="WP_210026427.1">
    <property type="nucleotide sequence ID" value="NZ_JAGINU010000001.1"/>
</dbReference>
<reference evidence="2 3" key="1">
    <citation type="submission" date="2021-03" db="EMBL/GenBank/DDBJ databases">
        <title>Sequencing the genomes of 1000 actinobacteria strains.</title>
        <authorList>
            <person name="Klenk H.-P."/>
        </authorList>
    </citation>
    <scope>NUCLEOTIDE SEQUENCE [LARGE SCALE GENOMIC DNA]</scope>
    <source>
        <strain evidence="2 3">DSM 45256</strain>
    </source>
</reference>
<dbReference type="EMBL" id="JAGINU010000001">
    <property type="protein sequence ID" value="MBP2366378.1"/>
    <property type="molecule type" value="Genomic_DNA"/>
</dbReference>
<evidence type="ECO:0000313" key="3">
    <source>
        <dbReference type="Proteomes" id="UP001519295"/>
    </source>
</evidence>
<feature type="compositionally biased region" description="Polar residues" evidence="1">
    <location>
        <begin position="15"/>
        <end position="24"/>
    </location>
</feature>
<feature type="region of interest" description="Disordered" evidence="1">
    <location>
        <begin position="1"/>
        <end position="37"/>
    </location>
</feature>
<keyword evidence="3" id="KW-1185">Reference proteome</keyword>
<protein>
    <submittedName>
        <fullName evidence="2">Uncharacterized protein</fullName>
    </submittedName>
</protein>
<feature type="region of interest" description="Disordered" evidence="1">
    <location>
        <begin position="71"/>
        <end position="90"/>
    </location>
</feature>
<gene>
    <name evidence="2" type="ORF">JOF36_002074</name>
</gene>
<name>A0ABS4VR25_9PSEU</name>
<accession>A0ABS4VR25</accession>
<proteinExistence type="predicted"/>